<reference evidence="15 16" key="1">
    <citation type="submission" date="2021-03" db="EMBL/GenBank/DDBJ databases">
        <title>Genomic Encyclopedia of Type Strains, Phase IV (KMG-IV): sequencing the most valuable type-strain genomes for metagenomic binning, comparative biology and taxonomic classification.</title>
        <authorList>
            <person name="Goeker M."/>
        </authorList>
    </citation>
    <scope>NUCLEOTIDE SEQUENCE [LARGE SCALE GENOMIC DNA]</scope>
    <source>
        <strain evidence="15 16">DSM 27512</strain>
    </source>
</reference>
<dbReference type="EC" id="2.7.8.-" evidence="12 13"/>
<keyword evidence="8 12" id="KW-0443">Lipid metabolism</keyword>
<name>A0ABS4KI82_9FIRM</name>
<keyword evidence="16" id="KW-1185">Reference proteome</keyword>
<keyword evidence="10 12" id="KW-0594">Phospholipid biosynthesis</keyword>
<evidence type="ECO:0000256" key="13">
    <source>
        <dbReference type="NCBIfam" id="TIGR04265"/>
    </source>
</evidence>
<dbReference type="GO" id="GO:0016740">
    <property type="term" value="F:transferase activity"/>
    <property type="evidence" value="ECO:0007669"/>
    <property type="project" value="UniProtKB-KW"/>
</dbReference>
<feature type="active site" evidence="12">
    <location>
        <position position="215"/>
    </location>
</feature>
<feature type="domain" description="PLD phosphodiesterase" evidence="14">
    <location>
        <begin position="210"/>
        <end position="237"/>
    </location>
</feature>
<keyword evidence="4 12" id="KW-0808">Transferase</keyword>
<dbReference type="InterPro" id="IPR022924">
    <property type="entry name" value="Cardiolipin_synthase"/>
</dbReference>
<gene>
    <name evidence="15" type="ORF">J2Z35_001290</name>
</gene>
<evidence type="ECO:0000256" key="4">
    <source>
        <dbReference type="ARBA" id="ARBA00022679"/>
    </source>
</evidence>
<keyword evidence="5 12" id="KW-0812">Transmembrane</keyword>
<evidence type="ECO:0000256" key="11">
    <source>
        <dbReference type="ARBA" id="ARBA00023264"/>
    </source>
</evidence>
<keyword evidence="11 12" id="KW-1208">Phospholipid metabolism</keyword>
<keyword evidence="9 12" id="KW-0472">Membrane</keyword>
<keyword evidence="2 12" id="KW-1003">Cell membrane</keyword>
<dbReference type="Gene3D" id="3.30.870.10">
    <property type="entry name" value="Endonuclease Chain A"/>
    <property type="match status" value="2"/>
</dbReference>
<dbReference type="InterPro" id="IPR030874">
    <property type="entry name" value="Cardiolipin_synth_Firmi"/>
</dbReference>
<evidence type="ECO:0000256" key="3">
    <source>
        <dbReference type="ARBA" id="ARBA00022516"/>
    </source>
</evidence>
<proteinExistence type="inferred from homology"/>
<dbReference type="InterPro" id="IPR001736">
    <property type="entry name" value="PLipase_D/transphosphatidylase"/>
</dbReference>
<dbReference type="RefSeq" id="WP_209660559.1">
    <property type="nucleotide sequence ID" value="NZ_JAGGLI010000012.1"/>
</dbReference>
<feature type="transmembrane region" description="Helical" evidence="12">
    <location>
        <begin position="6"/>
        <end position="22"/>
    </location>
</feature>
<dbReference type="PANTHER" id="PTHR21248">
    <property type="entry name" value="CARDIOLIPIN SYNTHASE"/>
    <property type="match status" value="1"/>
</dbReference>
<evidence type="ECO:0000256" key="2">
    <source>
        <dbReference type="ARBA" id="ARBA00022475"/>
    </source>
</evidence>
<dbReference type="Pfam" id="PF13091">
    <property type="entry name" value="PLDc_2"/>
    <property type="match status" value="2"/>
</dbReference>
<evidence type="ECO:0000256" key="9">
    <source>
        <dbReference type="ARBA" id="ARBA00023136"/>
    </source>
</evidence>
<keyword evidence="7 12" id="KW-1133">Transmembrane helix</keyword>
<feature type="active site" evidence="12">
    <location>
        <position position="217"/>
    </location>
</feature>
<feature type="domain" description="PLD phosphodiesterase" evidence="14">
    <location>
        <begin position="387"/>
        <end position="414"/>
    </location>
</feature>
<comment type="function">
    <text evidence="12">Catalyzes the reversible phosphatidyl group transfer from one phosphatidylglycerol molecule to another to form cardiolipin (CL) (diphosphatidylglycerol) and glycerol.</text>
</comment>
<organism evidence="15 16">
    <name type="scientific">Acetoanaerobium pronyense</name>
    <dbReference type="NCBI Taxonomy" id="1482736"/>
    <lineage>
        <taxon>Bacteria</taxon>
        <taxon>Bacillati</taxon>
        <taxon>Bacillota</taxon>
        <taxon>Clostridia</taxon>
        <taxon>Peptostreptococcales</taxon>
        <taxon>Filifactoraceae</taxon>
        <taxon>Acetoanaerobium</taxon>
    </lineage>
</organism>
<dbReference type="Proteomes" id="UP001314903">
    <property type="component" value="Unassembled WGS sequence"/>
</dbReference>
<dbReference type="Pfam" id="PF13396">
    <property type="entry name" value="PLDc_N"/>
    <property type="match status" value="1"/>
</dbReference>
<dbReference type="HAMAP" id="MF_01916">
    <property type="entry name" value="Cardiolipin_synth_Cls"/>
    <property type="match status" value="1"/>
</dbReference>
<evidence type="ECO:0000256" key="1">
    <source>
        <dbReference type="ARBA" id="ARBA00004651"/>
    </source>
</evidence>
<protein>
    <recommendedName>
        <fullName evidence="12 13">Cardiolipin synthase</fullName>
        <shortName evidence="12">CL synthase</shortName>
        <ecNumber evidence="12 13">2.7.8.-</ecNumber>
    </recommendedName>
</protein>
<evidence type="ECO:0000256" key="12">
    <source>
        <dbReference type="HAMAP-Rule" id="MF_01916"/>
    </source>
</evidence>
<dbReference type="PANTHER" id="PTHR21248:SF22">
    <property type="entry name" value="PHOSPHOLIPASE D"/>
    <property type="match status" value="1"/>
</dbReference>
<feature type="active site" evidence="12">
    <location>
        <position position="222"/>
    </location>
</feature>
<dbReference type="SUPFAM" id="SSF56024">
    <property type="entry name" value="Phospholipase D/nuclease"/>
    <property type="match status" value="2"/>
</dbReference>
<accession>A0ABS4KI82</accession>
<evidence type="ECO:0000313" key="16">
    <source>
        <dbReference type="Proteomes" id="UP001314903"/>
    </source>
</evidence>
<evidence type="ECO:0000256" key="8">
    <source>
        <dbReference type="ARBA" id="ARBA00023098"/>
    </source>
</evidence>
<comment type="caution">
    <text evidence="15">The sequence shown here is derived from an EMBL/GenBank/DDBJ whole genome shotgun (WGS) entry which is preliminary data.</text>
</comment>
<feature type="active site" evidence="12">
    <location>
        <position position="394"/>
    </location>
</feature>
<dbReference type="SMART" id="SM00155">
    <property type="entry name" value="PLDc"/>
    <property type="match status" value="2"/>
</dbReference>
<feature type="transmembrane region" description="Helical" evidence="12">
    <location>
        <begin position="31"/>
        <end position="51"/>
    </location>
</feature>
<feature type="active site" evidence="12">
    <location>
        <position position="399"/>
    </location>
</feature>
<dbReference type="CDD" id="cd09112">
    <property type="entry name" value="PLDc_CLS_2"/>
    <property type="match status" value="1"/>
</dbReference>
<evidence type="ECO:0000313" key="15">
    <source>
        <dbReference type="EMBL" id="MBP2027493.1"/>
    </source>
</evidence>
<evidence type="ECO:0000256" key="7">
    <source>
        <dbReference type="ARBA" id="ARBA00022989"/>
    </source>
</evidence>
<keyword evidence="3 12" id="KW-0444">Lipid biosynthesis</keyword>
<evidence type="ECO:0000256" key="5">
    <source>
        <dbReference type="ARBA" id="ARBA00022692"/>
    </source>
</evidence>
<dbReference type="EMBL" id="JAGGLI010000012">
    <property type="protein sequence ID" value="MBP2027493.1"/>
    <property type="molecule type" value="Genomic_DNA"/>
</dbReference>
<comment type="similarity">
    <text evidence="12">Belongs to the phospholipase D family. Cardiolipin synthase subfamily.</text>
</comment>
<dbReference type="NCBIfam" id="TIGR04265">
    <property type="entry name" value="bac_cardiolipin"/>
    <property type="match status" value="1"/>
</dbReference>
<comment type="catalytic activity">
    <reaction evidence="12">
        <text>2 a 1,2-diacyl-sn-glycero-3-phospho-(1'-sn-glycerol) = a cardiolipin + glycerol</text>
        <dbReference type="Rhea" id="RHEA:31451"/>
        <dbReference type="ChEBI" id="CHEBI:17754"/>
        <dbReference type="ChEBI" id="CHEBI:62237"/>
        <dbReference type="ChEBI" id="CHEBI:64716"/>
    </reaction>
</comment>
<dbReference type="InterPro" id="IPR027379">
    <property type="entry name" value="CLS_N"/>
</dbReference>
<keyword evidence="6" id="KW-0677">Repeat</keyword>
<evidence type="ECO:0000256" key="6">
    <source>
        <dbReference type="ARBA" id="ARBA00022737"/>
    </source>
</evidence>
<feature type="active site" evidence="12">
    <location>
        <position position="392"/>
    </location>
</feature>
<comment type="subcellular location">
    <subcellularLocation>
        <location evidence="1 12">Cell membrane</location>
        <topology evidence="1 12">Multi-pass membrane protein</topology>
    </subcellularLocation>
</comment>
<dbReference type="PROSITE" id="PS50035">
    <property type="entry name" value="PLD"/>
    <property type="match status" value="2"/>
</dbReference>
<evidence type="ECO:0000256" key="10">
    <source>
        <dbReference type="ARBA" id="ARBA00023209"/>
    </source>
</evidence>
<dbReference type="InterPro" id="IPR025202">
    <property type="entry name" value="PLD-like_dom"/>
</dbReference>
<dbReference type="CDD" id="cd09110">
    <property type="entry name" value="PLDc_CLS_1"/>
    <property type="match status" value="1"/>
</dbReference>
<evidence type="ECO:0000259" key="14">
    <source>
        <dbReference type="PROSITE" id="PS50035"/>
    </source>
</evidence>
<sequence>MAFEINIALIINMILIITLIFIERKRPINTIAWIFAVTFLPVVGFLLYLLLGQNLSRKKLFELKEDEDRKLREFVSSQRKSLENKEIKFKDKNIEKYKSIVTMNLVSDNAPFSQDNKIKIFTDAKTKFENLLNDIKNAKKYIHIAYFIIRNDEISNEIIKALSQKAKEGVEVNLLYDPIGSFGTSYKIFQPLIDSGGNVSRFFQGKIWRANYRNHRKIVVIDGNIGYVGGINIGDEYLGKNKKMSPWRDTHLKLEGSSVYALELRFMMDFRHSFKGADYSLERHYPEIKKPAGDIGVQIVSSGPDSLDEQVKYGYIKMINEARDYVYIQTPYFIPDDAFLEALKISAMSGVDVRIMIPKIPDKKFVYMGSISYVEYLLKCGIKVYTYRGFLHAKTLVIDDAVLSIGTTNIDIRSFSLNFEVNAFIYDTESSRKYGEIFRKDMELSDEIKYDEFMRRGFLQKAGESICRLLSPVM</sequence>